<dbReference type="EMBL" id="CAJVCH010175556">
    <property type="protein sequence ID" value="CAG7729221.1"/>
    <property type="molecule type" value="Genomic_DNA"/>
</dbReference>
<feature type="signal peptide" evidence="1">
    <location>
        <begin position="1"/>
        <end position="24"/>
    </location>
</feature>
<accession>A0A8J2KPJ7</accession>
<dbReference type="PANTHER" id="PTHR33236">
    <property type="entry name" value="INTRAFLAGELLAR TRANSPORT PROTEIN 122 FAMILY PROTEIN-RELATED"/>
    <property type="match status" value="1"/>
</dbReference>
<comment type="caution">
    <text evidence="3">The sequence shown here is derived from an EMBL/GenBank/DDBJ whole genome shotgun (WGS) entry which is preliminary data.</text>
</comment>
<dbReference type="InterPro" id="IPR058698">
    <property type="entry name" value="CUB_metazoa"/>
</dbReference>
<protein>
    <recommendedName>
        <fullName evidence="2">CUB domain-containing protein</fullName>
    </recommendedName>
</protein>
<feature type="domain" description="CUB" evidence="2">
    <location>
        <begin position="214"/>
        <end position="371"/>
    </location>
</feature>
<keyword evidence="1" id="KW-0732">Signal</keyword>
<gene>
    <name evidence="3" type="ORF">AFUS01_LOCUS17952</name>
</gene>
<dbReference type="Proteomes" id="UP000708208">
    <property type="component" value="Unassembled WGS sequence"/>
</dbReference>
<keyword evidence="4" id="KW-1185">Reference proteome</keyword>
<dbReference type="OrthoDB" id="6378913at2759"/>
<reference evidence="3" key="1">
    <citation type="submission" date="2021-06" db="EMBL/GenBank/DDBJ databases">
        <authorList>
            <person name="Hodson N. C."/>
            <person name="Mongue J. A."/>
            <person name="Jaron S. K."/>
        </authorList>
    </citation>
    <scope>NUCLEOTIDE SEQUENCE</scope>
</reference>
<sequence length="373" mass="41372">MMKKGVLLAVFLVNVVLIQSKVLGDKIQQVSFIGENKNTSIRPLSKILGNEICGDDSFTGICLDANECDVRGGSSNGQCWNNDICCKITAHCLSNSNPCVIRHSGTVVVNENGTSDYRRAYRYVKAENICQLRLDFDEFELTQPEFNGDCNNDLMQVISSRAGFGICGSNSHQHIYLNYDSRSYIDISMRIRSVDAKYRIRSTFIECNSEMLAPVNCLQYFYDLDGSVKSLNAGQQQLNNLDYSICVASYEGVSRIRWKSCQDNPFFISGSGVGPLESPGCNRDWVQIYGFDRYCGNGFNTVTITAPSDPSQCNGQPITDPYTGGTFVCAVDGTDPPTCTCIFFPPTTVPPFDPTRDIDASNTGFCLEYEQLW</sequence>
<organism evidence="3 4">
    <name type="scientific">Allacma fusca</name>
    <dbReference type="NCBI Taxonomy" id="39272"/>
    <lineage>
        <taxon>Eukaryota</taxon>
        <taxon>Metazoa</taxon>
        <taxon>Ecdysozoa</taxon>
        <taxon>Arthropoda</taxon>
        <taxon>Hexapoda</taxon>
        <taxon>Collembola</taxon>
        <taxon>Symphypleona</taxon>
        <taxon>Sminthuridae</taxon>
        <taxon>Allacma</taxon>
    </lineage>
</organism>
<dbReference type="Pfam" id="PF26080">
    <property type="entry name" value="CUB_animal"/>
    <property type="match status" value="1"/>
</dbReference>
<evidence type="ECO:0000256" key="1">
    <source>
        <dbReference type="SAM" id="SignalP"/>
    </source>
</evidence>
<dbReference type="PANTHER" id="PTHR33236:SF12">
    <property type="entry name" value="CUB DOMAIN-CONTAINING PROTEIN-RELATED"/>
    <property type="match status" value="1"/>
</dbReference>
<evidence type="ECO:0000259" key="2">
    <source>
        <dbReference type="Pfam" id="PF26080"/>
    </source>
</evidence>
<evidence type="ECO:0000313" key="4">
    <source>
        <dbReference type="Proteomes" id="UP000708208"/>
    </source>
</evidence>
<dbReference type="AlphaFoldDB" id="A0A8J2KPJ7"/>
<evidence type="ECO:0000313" key="3">
    <source>
        <dbReference type="EMBL" id="CAG7729221.1"/>
    </source>
</evidence>
<feature type="chain" id="PRO_5035241937" description="CUB domain-containing protein" evidence="1">
    <location>
        <begin position="25"/>
        <end position="373"/>
    </location>
</feature>
<proteinExistence type="predicted"/>
<name>A0A8J2KPJ7_9HEXA</name>